<keyword evidence="9" id="KW-0406">Ion transport</keyword>
<dbReference type="GO" id="GO:0000287">
    <property type="term" value="F:magnesium ion binding"/>
    <property type="evidence" value="ECO:0007669"/>
    <property type="project" value="TreeGrafter"/>
</dbReference>
<dbReference type="GO" id="GO:0050897">
    <property type="term" value="F:cobalt ion binding"/>
    <property type="evidence" value="ECO:0007669"/>
    <property type="project" value="TreeGrafter"/>
</dbReference>
<comment type="similarity">
    <text evidence="2">Belongs to the CorA metal ion transporter (MIT) (TC 1.A.35) family.</text>
</comment>
<dbReference type="PANTHER" id="PTHR46494">
    <property type="entry name" value="CORA FAMILY METAL ION TRANSPORTER (EUROFUNG)"/>
    <property type="match status" value="1"/>
</dbReference>
<dbReference type="GO" id="GO:0015095">
    <property type="term" value="F:magnesium ion transmembrane transporter activity"/>
    <property type="evidence" value="ECO:0007669"/>
    <property type="project" value="TreeGrafter"/>
</dbReference>
<dbReference type="EMBL" id="FNMZ01000001">
    <property type="protein sequence ID" value="SDW51649.1"/>
    <property type="molecule type" value="Genomic_DNA"/>
</dbReference>
<dbReference type="Gene3D" id="3.30.460.20">
    <property type="entry name" value="CorA soluble domain-like"/>
    <property type="match status" value="1"/>
</dbReference>
<gene>
    <name evidence="12" type="ORF">SAMN05444336_1011231</name>
</gene>
<evidence type="ECO:0000256" key="9">
    <source>
        <dbReference type="ARBA" id="ARBA00023065"/>
    </source>
</evidence>
<feature type="transmembrane region" description="Helical" evidence="11">
    <location>
        <begin position="340"/>
        <end position="360"/>
    </location>
</feature>
<keyword evidence="3" id="KW-0813">Transport</keyword>
<evidence type="ECO:0000313" key="13">
    <source>
        <dbReference type="Proteomes" id="UP000199118"/>
    </source>
</evidence>
<evidence type="ECO:0000256" key="4">
    <source>
        <dbReference type="ARBA" id="ARBA00022475"/>
    </source>
</evidence>
<evidence type="ECO:0000256" key="6">
    <source>
        <dbReference type="ARBA" id="ARBA00022692"/>
    </source>
</evidence>
<evidence type="ECO:0000256" key="2">
    <source>
        <dbReference type="ARBA" id="ARBA00009765"/>
    </source>
</evidence>
<protein>
    <submittedName>
        <fullName evidence="12">Zinc transporter</fullName>
    </submittedName>
</protein>
<evidence type="ECO:0000313" key="12">
    <source>
        <dbReference type="EMBL" id="SDW51649.1"/>
    </source>
</evidence>
<dbReference type="GO" id="GO:0015087">
    <property type="term" value="F:cobalt ion transmembrane transporter activity"/>
    <property type="evidence" value="ECO:0007669"/>
    <property type="project" value="TreeGrafter"/>
</dbReference>
<evidence type="ECO:0000256" key="11">
    <source>
        <dbReference type="SAM" id="Phobius"/>
    </source>
</evidence>
<dbReference type="SUPFAM" id="SSF144083">
    <property type="entry name" value="Magnesium transport protein CorA, transmembrane region"/>
    <property type="match status" value="1"/>
</dbReference>
<keyword evidence="6 11" id="KW-0812">Transmembrane</keyword>
<dbReference type="InterPro" id="IPR045861">
    <property type="entry name" value="CorA_cytoplasmic_dom"/>
</dbReference>
<keyword evidence="5" id="KW-0997">Cell inner membrane</keyword>
<keyword evidence="13" id="KW-1185">Reference proteome</keyword>
<name>A0A1H2U7Q7_9RHOB</name>
<reference evidence="12 13" key="1">
    <citation type="submission" date="2016-10" db="EMBL/GenBank/DDBJ databases">
        <authorList>
            <person name="de Groot N.N."/>
        </authorList>
    </citation>
    <scope>NUCLEOTIDE SEQUENCE [LARGE SCALE GENOMIC DNA]</scope>
    <source>
        <strain evidence="12 13">DSM 17890</strain>
    </source>
</reference>
<evidence type="ECO:0000256" key="7">
    <source>
        <dbReference type="ARBA" id="ARBA00022833"/>
    </source>
</evidence>
<dbReference type="PANTHER" id="PTHR46494:SF3">
    <property type="entry name" value="ZINC TRANSPORT PROTEIN ZNTB"/>
    <property type="match status" value="1"/>
</dbReference>
<evidence type="ECO:0000256" key="1">
    <source>
        <dbReference type="ARBA" id="ARBA00004651"/>
    </source>
</evidence>
<evidence type="ECO:0000256" key="5">
    <source>
        <dbReference type="ARBA" id="ARBA00022519"/>
    </source>
</evidence>
<evidence type="ECO:0000256" key="8">
    <source>
        <dbReference type="ARBA" id="ARBA00022989"/>
    </source>
</evidence>
<dbReference type="Proteomes" id="UP000199118">
    <property type="component" value="Unassembled WGS sequence"/>
</dbReference>
<evidence type="ECO:0000256" key="3">
    <source>
        <dbReference type="ARBA" id="ARBA00022448"/>
    </source>
</evidence>
<evidence type="ECO:0000256" key="10">
    <source>
        <dbReference type="ARBA" id="ARBA00023136"/>
    </source>
</evidence>
<keyword evidence="4" id="KW-1003">Cell membrane</keyword>
<dbReference type="CDD" id="cd12833">
    <property type="entry name" value="ZntB-like_1"/>
    <property type="match status" value="1"/>
</dbReference>
<keyword evidence="10 11" id="KW-0472">Membrane</keyword>
<dbReference type="Gene3D" id="1.20.58.340">
    <property type="entry name" value="Magnesium transport protein CorA, transmembrane region"/>
    <property type="match status" value="2"/>
</dbReference>
<feature type="transmembrane region" description="Helical" evidence="11">
    <location>
        <begin position="307"/>
        <end position="328"/>
    </location>
</feature>
<proteinExistence type="inferred from homology"/>
<organism evidence="12 13">
    <name type="scientific">Albimonas donghaensis</name>
    <dbReference type="NCBI Taxonomy" id="356660"/>
    <lineage>
        <taxon>Bacteria</taxon>
        <taxon>Pseudomonadati</taxon>
        <taxon>Pseudomonadota</taxon>
        <taxon>Alphaproteobacteria</taxon>
        <taxon>Rhodobacterales</taxon>
        <taxon>Paracoccaceae</taxon>
        <taxon>Albimonas</taxon>
    </lineage>
</organism>
<dbReference type="SUPFAM" id="SSF143865">
    <property type="entry name" value="CorA soluble domain-like"/>
    <property type="match status" value="1"/>
</dbReference>
<dbReference type="STRING" id="356660.SAMN05444336_1011231"/>
<comment type="subcellular location">
    <subcellularLocation>
        <location evidence="1">Cell membrane</location>
        <topology evidence="1">Multi-pass membrane protein</topology>
    </subcellularLocation>
</comment>
<dbReference type="RefSeq" id="WP_176954639.1">
    <property type="nucleotide sequence ID" value="NZ_FNMZ01000001.1"/>
</dbReference>
<keyword evidence="8 11" id="KW-1133">Transmembrane helix</keyword>
<keyword evidence="7" id="KW-0862">Zinc</keyword>
<dbReference type="Pfam" id="PF01544">
    <property type="entry name" value="CorA"/>
    <property type="match status" value="2"/>
</dbReference>
<sequence>MTQPVPVAAPVLLWGWDIAPDGAASPVPAEAFDAAAPAAPPPEGGWRWLHLDRNAPGTAAWLSHAAAEAGDAVPPLVIEALLDEDTRPRAQLLGEGPREGALVILRGVNLTPEAEPEDMISIRVWATPGRVISVVLRRGLLAVKDLHDRTEAGRGPAGPGAFLAALADELAERKGPVLDDMDDRLAALEDALEAQAAAEAARAAGRASPAAGIPAAPSPEAARAEIADLRRAAIPLRRYIAAQRDAVDALRRTRAALLAEGDRASLGETAERLTRYVEDLDAMRDRAAALGEQLAGRAAERMNRAMYALSLVTAVFLPLGFLTGLMGVNLAGMPGTSAPWAFGAFAGALAGVAAFSAWLIRRLRLL</sequence>
<dbReference type="AlphaFoldDB" id="A0A1H2U7Q7"/>
<dbReference type="GO" id="GO:0005886">
    <property type="term" value="C:plasma membrane"/>
    <property type="evidence" value="ECO:0007669"/>
    <property type="project" value="UniProtKB-SubCell"/>
</dbReference>
<accession>A0A1H2U7Q7</accession>
<dbReference type="InterPro" id="IPR002523">
    <property type="entry name" value="MgTranspt_CorA/ZnTranspt_ZntB"/>
</dbReference>
<dbReference type="InterPro" id="IPR045863">
    <property type="entry name" value="CorA_TM1_TM2"/>
</dbReference>